<accession>A0A7R9P6X6</accession>
<organism evidence="2">
    <name type="scientific">Timema californicum</name>
    <name type="common">California timema</name>
    <name type="synonym">Walking stick</name>
    <dbReference type="NCBI Taxonomy" id="61474"/>
    <lineage>
        <taxon>Eukaryota</taxon>
        <taxon>Metazoa</taxon>
        <taxon>Ecdysozoa</taxon>
        <taxon>Arthropoda</taxon>
        <taxon>Hexapoda</taxon>
        <taxon>Insecta</taxon>
        <taxon>Pterygota</taxon>
        <taxon>Neoptera</taxon>
        <taxon>Polyneoptera</taxon>
        <taxon>Phasmatodea</taxon>
        <taxon>Timematodea</taxon>
        <taxon>Timematoidea</taxon>
        <taxon>Timematidae</taxon>
        <taxon>Timema</taxon>
    </lineage>
</organism>
<dbReference type="AlphaFoldDB" id="A0A7R9P6X6"/>
<feature type="region of interest" description="Disordered" evidence="1">
    <location>
        <begin position="309"/>
        <end position="328"/>
    </location>
</feature>
<evidence type="ECO:0000256" key="1">
    <source>
        <dbReference type="SAM" id="MobiDB-lite"/>
    </source>
</evidence>
<reference evidence="2" key="1">
    <citation type="submission" date="2020-11" db="EMBL/GenBank/DDBJ databases">
        <authorList>
            <person name="Tran Van P."/>
        </authorList>
    </citation>
    <scope>NUCLEOTIDE SEQUENCE</scope>
</reference>
<dbReference type="EMBL" id="OE181001">
    <property type="protein sequence ID" value="CAD7572386.1"/>
    <property type="molecule type" value="Genomic_DNA"/>
</dbReference>
<proteinExistence type="predicted"/>
<evidence type="ECO:0000313" key="2">
    <source>
        <dbReference type="EMBL" id="CAD7572386.1"/>
    </source>
</evidence>
<name>A0A7R9P6X6_TIMCA</name>
<gene>
    <name evidence="2" type="ORF">TCMB3V08_LOCUS5038</name>
</gene>
<sequence length="374" mass="42346">MEPRGVGMAPSIVTLRVFVAHYRWNLGCVEQQHLTSKLKTPATCLVEETVKCLSGATGLTVTGTVREQTWKWATRLEIVPFLLRWSSQLLRTSVPIKDLIPKTTIEIRDVDGVTSVDDICEALLRDLKQSVEIRCVNLTKITPRGQRAAFCEIDEKALRASLSQSWSTLKCHPSPNTSSETEKLVLTMMKAITTSCDASMTRLKNQGFHRPVYWWTPEIAALRKRCLELRRRATRFAKLALDHASYSIEYKKAKKELNNTIKASKMTLASLKKIPQRETSETGVDVVRRNTDWVEVMLTRLRHSLHSNYIRGKRRGGGSTDPLTPPSPCPPNLRLSFAMYHGEEFVLILIQTVSSTLLDKPLKIQNLSIRDPPR</sequence>
<protein>
    <submittedName>
        <fullName evidence="2">(California timema) hypothetical protein</fullName>
    </submittedName>
</protein>